<dbReference type="AlphaFoldDB" id="A0A834RHA2"/>
<gene>
    <name evidence="1" type="ORF">SSS_7166</name>
</gene>
<name>A0A834RHA2_SARSC</name>
<keyword evidence="3" id="KW-1185">Reference proteome</keyword>
<dbReference type="Proteomes" id="UP000070412">
    <property type="component" value="Unassembled WGS sequence"/>
</dbReference>
<proteinExistence type="predicted"/>
<accession>A0A834RHA2</accession>
<evidence type="ECO:0000313" key="1">
    <source>
        <dbReference type="EMBL" id="KAF7496010.1"/>
    </source>
</evidence>
<reference evidence="3" key="1">
    <citation type="journal article" date="2020" name="PLoS Negl. Trop. Dis.">
        <title>High-quality nuclear genome for Sarcoptes scabiei-A critical resource for a neglected parasite.</title>
        <authorList>
            <person name="Korhonen P.K."/>
            <person name="Gasser R.B."/>
            <person name="Ma G."/>
            <person name="Wang T."/>
            <person name="Stroehlein A.J."/>
            <person name="Young N.D."/>
            <person name="Ang C.S."/>
            <person name="Fernando D.D."/>
            <person name="Lu H.C."/>
            <person name="Taylor S."/>
            <person name="Reynolds S.L."/>
            <person name="Mofiz E."/>
            <person name="Najaraj S.H."/>
            <person name="Gowda H."/>
            <person name="Madugundu A."/>
            <person name="Renuse S."/>
            <person name="Holt D."/>
            <person name="Pandey A."/>
            <person name="Papenfuss A.T."/>
            <person name="Fischer K."/>
        </authorList>
    </citation>
    <scope>NUCLEOTIDE SEQUENCE [LARGE SCALE GENOMIC DNA]</scope>
</reference>
<protein>
    <submittedName>
        <fullName evidence="1 2">Uncharacterized protein</fullName>
    </submittedName>
</protein>
<dbReference type="OrthoDB" id="6516802at2759"/>
<reference evidence="2" key="3">
    <citation type="submission" date="2022-06" db="UniProtKB">
        <authorList>
            <consortium name="EnsemblMetazoa"/>
        </authorList>
    </citation>
    <scope>IDENTIFICATION</scope>
</reference>
<sequence>MSSKFHYEKTNKKFIFIFIAIVLAKSDCYAIEIDSISKSNNHNSPNSFESKASDLIGSASVSNSMIERGALNEPKVWLKSYPRLNDDQHRTVWNDKSAIGNTESIYDPILSELSKRSFRDESSAYAEHSIMRFGRAPHSIMHFGKRQSIWPSRSESSTERNRLESTAFDLNESPHFVLVPIARSSSIYSLVSDDERAPELRRKKSPESRFGMNRGVFMHFG</sequence>
<organism evidence="1">
    <name type="scientific">Sarcoptes scabiei</name>
    <name type="common">Itch mite</name>
    <name type="synonym">Acarus scabiei</name>
    <dbReference type="NCBI Taxonomy" id="52283"/>
    <lineage>
        <taxon>Eukaryota</taxon>
        <taxon>Metazoa</taxon>
        <taxon>Ecdysozoa</taxon>
        <taxon>Arthropoda</taxon>
        <taxon>Chelicerata</taxon>
        <taxon>Arachnida</taxon>
        <taxon>Acari</taxon>
        <taxon>Acariformes</taxon>
        <taxon>Sarcoptiformes</taxon>
        <taxon>Astigmata</taxon>
        <taxon>Psoroptidia</taxon>
        <taxon>Sarcoptoidea</taxon>
        <taxon>Sarcoptidae</taxon>
        <taxon>Sarcoptinae</taxon>
        <taxon>Sarcoptes</taxon>
    </lineage>
</organism>
<evidence type="ECO:0000313" key="2">
    <source>
        <dbReference type="EnsemblMetazoa" id="KAF7496010.1"/>
    </source>
</evidence>
<dbReference type="EnsemblMetazoa" id="SSS_7166s_mrna">
    <property type="protein sequence ID" value="KAF7496010.1"/>
    <property type="gene ID" value="SSS_7166"/>
</dbReference>
<reference evidence="1" key="2">
    <citation type="submission" date="2020-01" db="EMBL/GenBank/DDBJ databases">
        <authorList>
            <person name="Korhonen P.K.K."/>
            <person name="Guangxu M.G."/>
            <person name="Wang T.W."/>
            <person name="Stroehlein A.J.S."/>
            <person name="Young N.D."/>
            <person name="Ang C.-S.A."/>
            <person name="Fernando D.W.F."/>
            <person name="Lu H.L."/>
            <person name="Taylor S.T."/>
            <person name="Ehtesham M.E.M."/>
            <person name="Najaraj S.H.N."/>
            <person name="Harsha G.H.G."/>
            <person name="Madugundu A.M."/>
            <person name="Renuse S.R."/>
            <person name="Holt D.H."/>
            <person name="Pandey A.P."/>
            <person name="Papenfuss A.P."/>
            <person name="Gasser R.B.G."/>
            <person name="Fischer K.F."/>
        </authorList>
    </citation>
    <scope>NUCLEOTIDE SEQUENCE</scope>
    <source>
        <strain evidence="1">SSS_KF_BRIS2020</strain>
    </source>
</reference>
<evidence type="ECO:0000313" key="3">
    <source>
        <dbReference type="Proteomes" id="UP000070412"/>
    </source>
</evidence>
<dbReference type="EMBL" id="WVUK01000043">
    <property type="protein sequence ID" value="KAF7496010.1"/>
    <property type="molecule type" value="Genomic_DNA"/>
</dbReference>